<reference evidence="1" key="1">
    <citation type="submission" date="2023-05" db="EMBL/GenBank/DDBJ databases">
        <authorList>
            <person name="Zhang X."/>
        </authorList>
    </citation>
    <scope>NUCLEOTIDE SEQUENCE</scope>
    <source>
        <strain evidence="1">YF14B1</strain>
    </source>
</reference>
<organism evidence="1 2">
    <name type="scientific">Xanthocytophaga flava</name>
    <dbReference type="NCBI Taxonomy" id="3048013"/>
    <lineage>
        <taxon>Bacteria</taxon>
        <taxon>Pseudomonadati</taxon>
        <taxon>Bacteroidota</taxon>
        <taxon>Cytophagia</taxon>
        <taxon>Cytophagales</taxon>
        <taxon>Rhodocytophagaceae</taxon>
        <taxon>Xanthocytophaga</taxon>
    </lineage>
</organism>
<dbReference type="Proteomes" id="UP001241110">
    <property type="component" value="Unassembled WGS sequence"/>
</dbReference>
<dbReference type="RefSeq" id="WP_313977814.1">
    <property type="nucleotide sequence ID" value="NZ_JASJOS010000004.1"/>
</dbReference>
<sequence length="100" mass="11591">METLTQQTTIRIDGETYMGLTTHADLGTQPYERKLTLWVVVEDHHTWDKMSKCLQARQSMRVKVTGRYSGLFYIVKMEDMTRGAAFVLKNDGPFVIFKDN</sequence>
<accession>A0AAE3QNY9</accession>
<evidence type="ECO:0000313" key="2">
    <source>
        <dbReference type="Proteomes" id="UP001241110"/>
    </source>
</evidence>
<gene>
    <name evidence="1" type="ORF">QNI16_10045</name>
</gene>
<proteinExistence type="predicted"/>
<dbReference type="EMBL" id="JASJOS010000004">
    <property type="protein sequence ID" value="MDJ1480823.1"/>
    <property type="molecule type" value="Genomic_DNA"/>
</dbReference>
<name>A0AAE3QNY9_9BACT</name>
<dbReference type="AlphaFoldDB" id="A0AAE3QNY9"/>
<protein>
    <submittedName>
        <fullName evidence="1">Uncharacterized protein</fullName>
    </submittedName>
</protein>
<comment type="caution">
    <text evidence="1">The sequence shown here is derived from an EMBL/GenBank/DDBJ whole genome shotgun (WGS) entry which is preliminary data.</text>
</comment>
<evidence type="ECO:0000313" key="1">
    <source>
        <dbReference type="EMBL" id="MDJ1480823.1"/>
    </source>
</evidence>